<evidence type="ECO:0000313" key="1">
    <source>
        <dbReference type="EnsemblPlants" id="ONIVA06G07860.3"/>
    </source>
</evidence>
<reference evidence="1" key="2">
    <citation type="submission" date="2018-04" db="EMBL/GenBank/DDBJ databases">
        <title>OnivRS2 (Oryza nivara Reference Sequence Version 2).</title>
        <authorList>
            <person name="Zhang J."/>
            <person name="Kudrna D."/>
            <person name="Lee S."/>
            <person name="Talag J."/>
            <person name="Rajasekar S."/>
            <person name="Welchert J."/>
            <person name="Hsing Y.-I."/>
            <person name="Wing R.A."/>
        </authorList>
    </citation>
    <scope>NUCLEOTIDE SEQUENCE [LARGE SCALE GENOMIC DNA]</scope>
    <source>
        <strain evidence="1">SL10</strain>
    </source>
</reference>
<dbReference type="EnsemblPlants" id="ONIVA06G07860.3">
    <property type="protein sequence ID" value="ONIVA06G07860.3"/>
    <property type="gene ID" value="ONIVA06G07860"/>
</dbReference>
<dbReference type="AlphaFoldDB" id="A0A0E0HMG3"/>
<accession>A0A0E0HMG3</accession>
<name>A0A0E0HMG3_ORYNI</name>
<organism evidence="1">
    <name type="scientific">Oryza nivara</name>
    <name type="common">Indian wild rice</name>
    <name type="synonym">Oryza sativa f. spontanea</name>
    <dbReference type="NCBI Taxonomy" id="4536"/>
    <lineage>
        <taxon>Eukaryota</taxon>
        <taxon>Viridiplantae</taxon>
        <taxon>Streptophyta</taxon>
        <taxon>Embryophyta</taxon>
        <taxon>Tracheophyta</taxon>
        <taxon>Spermatophyta</taxon>
        <taxon>Magnoliopsida</taxon>
        <taxon>Liliopsida</taxon>
        <taxon>Poales</taxon>
        <taxon>Poaceae</taxon>
        <taxon>BOP clade</taxon>
        <taxon>Oryzoideae</taxon>
        <taxon>Oryzeae</taxon>
        <taxon>Oryzinae</taxon>
        <taxon>Oryza</taxon>
    </lineage>
</organism>
<proteinExistence type="predicted"/>
<protein>
    <submittedName>
        <fullName evidence="1">Uncharacterized protein</fullName>
    </submittedName>
</protein>
<keyword evidence="2" id="KW-1185">Reference proteome</keyword>
<sequence>MPQPKCPTERKKADHLQLIPCGAPAGSCRGGGGSCRITMCTKIDSRCKTNTLSGKDVDSKNNTETMFEFIYQ</sequence>
<dbReference type="HOGENOM" id="CLU_2726548_0_0_1"/>
<reference evidence="1" key="1">
    <citation type="submission" date="2015-04" db="UniProtKB">
        <authorList>
            <consortium name="EnsemblPlants"/>
        </authorList>
    </citation>
    <scope>IDENTIFICATION</scope>
    <source>
        <strain evidence="1">SL10</strain>
    </source>
</reference>
<dbReference type="Gramene" id="ONIVA06G07860.3">
    <property type="protein sequence ID" value="ONIVA06G07860.3"/>
    <property type="gene ID" value="ONIVA06G07860"/>
</dbReference>
<evidence type="ECO:0000313" key="2">
    <source>
        <dbReference type="Proteomes" id="UP000006591"/>
    </source>
</evidence>
<dbReference type="Proteomes" id="UP000006591">
    <property type="component" value="Chromosome 6"/>
</dbReference>